<comment type="caution">
    <text evidence="2">The sequence shown here is derived from an EMBL/GenBank/DDBJ whole genome shotgun (WGS) entry which is preliminary data.</text>
</comment>
<proteinExistence type="predicted"/>
<dbReference type="Pfam" id="PF21553">
    <property type="entry name" value="Formyl_trans_C_2"/>
    <property type="match status" value="1"/>
</dbReference>
<evidence type="ECO:0000259" key="1">
    <source>
        <dbReference type="Pfam" id="PF21553"/>
    </source>
</evidence>
<dbReference type="AlphaFoldDB" id="X1JLQ2"/>
<evidence type="ECO:0000313" key="2">
    <source>
        <dbReference type="EMBL" id="GAH79194.1"/>
    </source>
</evidence>
<protein>
    <recommendedName>
        <fullName evidence="1">Methionyl-tRNA formyltransferase-like C-terminal domain-containing protein</fullName>
    </recommendedName>
</protein>
<dbReference type="InterPro" id="IPR011034">
    <property type="entry name" value="Formyl_transferase-like_C_sf"/>
</dbReference>
<dbReference type="GO" id="GO:0003824">
    <property type="term" value="F:catalytic activity"/>
    <property type="evidence" value="ECO:0007669"/>
    <property type="project" value="InterPro"/>
</dbReference>
<feature type="non-terminal residue" evidence="2">
    <location>
        <position position="1"/>
    </location>
</feature>
<dbReference type="SUPFAM" id="SSF50486">
    <property type="entry name" value="FMT C-terminal domain-like"/>
    <property type="match status" value="1"/>
</dbReference>
<reference evidence="2" key="1">
    <citation type="journal article" date="2014" name="Front. Microbiol.">
        <title>High frequency of phylogenetically diverse reductive dehalogenase-homologous genes in deep subseafloor sedimentary metagenomes.</title>
        <authorList>
            <person name="Kawai M."/>
            <person name="Futagami T."/>
            <person name="Toyoda A."/>
            <person name="Takaki Y."/>
            <person name="Nishi S."/>
            <person name="Hori S."/>
            <person name="Arai W."/>
            <person name="Tsubouchi T."/>
            <person name="Morono Y."/>
            <person name="Uchiyama I."/>
            <person name="Ito T."/>
            <person name="Fujiyama A."/>
            <person name="Inagaki F."/>
            <person name="Takami H."/>
        </authorList>
    </citation>
    <scope>NUCLEOTIDE SEQUENCE</scope>
    <source>
        <strain evidence="2">Expedition CK06-06</strain>
    </source>
</reference>
<feature type="domain" description="Methionyl-tRNA formyltransferase-like C-terminal" evidence="1">
    <location>
        <begin position="32"/>
        <end position="88"/>
    </location>
</feature>
<gene>
    <name evidence="2" type="ORF">S03H2_66253</name>
</gene>
<dbReference type="Gene3D" id="3.10.25.20">
    <property type="match status" value="1"/>
</dbReference>
<dbReference type="InterPro" id="IPR049355">
    <property type="entry name" value="Formyl_trans-like_C"/>
</dbReference>
<accession>X1JLQ2</accession>
<sequence length="95" mass="11513">DIIYEMIEEILNKNLKPIPQQGEIVRFSRRKPEDGNMEQLNDIKKIYDYVRMLNGEGYPRAFFEIKNIKYEFYNPILKNEELETKVLIKKKDNEE</sequence>
<organism evidence="2">
    <name type="scientific">marine sediment metagenome</name>
    <dbReference type="NCBI Taxonomy" id="412755"/>
    <lineage>
        <taxon>unclassified sequences</taxon>
        <taxon>metagenomes</taxon>
        <taxon>ecological metagenomes</taxon>
    </lineage>
</organism>
<dbReference type="EMBL" id="BARU01043238">
    <property type="protein sequence ID" value="GAH79194.1"/>
    <property type="molecule type" value="Genomic_DNA"/>
</dbReference>
<name>X1JLQ2_9ZZZZ</name>